<dbReference type="EMBL" id="OU503053">
    <property type="protein sequence ID" value="CAI9781287.1"/>
    <property type="molecule type" value="Genomic_DNA"/>
</dbReference>
<organism evidence="2 3">
    <name type="scientific">Fraxinus pennsylvanica</name>
    <dbReference type="NCBI Taxonomy" id="56036"/>
    <lineage>
        <taxon>Eukaryota</taxon>
        <taxon>Viridiplantae</taxon>
        <taxon>Streptophyta</taxon>
        <taxon>Embryophyta</taxon>
        <taxon>Tracheophyta</taxon>
        <taxon>Spermatophyta</taxon>
        <taxon>Magnoliopsida</taxon>
        <taxon>eudicotyledons</taxon>
        <taxon>Gunneridae</taxon>
        <taxon>Pentapetalae</taxon>
        <taxon>asterids</taxon>
        <taxon>lamiids</taxon>
        <taxon>Lamiales</taxon>
        <taxon>Oleaceae</taxon>
        <taxon>Oleeae</taxon>
        <taxon>Fraxinus</taxon>
    </lineage>
</organism>
<sequence>MASFNYNIDLGGLCKTQLIFCMVLYFVFIALSNQYHNCPSSDFFSSLWKTAPDISISSSTVVSPTNSNDSPTISNDSPTTSAISNDSATISKNSSTISTISNDSPTNLSHLVFGLVGSELAWHQRKAYIESWWRPNITRGFLFLDKEPTAELLPWSGSSPPYRISDDLTTFLKKPDLTAQRIVHGIMEVFKEDHENLRWLVMGDDDSIFFLDNIVEILAKFDHTKYYYLGGRSEFIFSNYWFSFSQGFGGAGFMLSAPLAKALAKDLENCLRRYAHLEAADQTTMSCIADLGVSLTPLQGIHQMDMRGDASGFLSSHPQFPLMSLHHFDMVEPIFPSMDRAESTRHLMKAAKADQSRMLQQTVCHHRQSNWTFSISWGYSVHLYERIMPRSYLQFPIETFETWLPNPTPPHYMFNTRLPSNDSCEAPHLFFFKSIKESPKNYVFTSFSRAWTRGLLPCSSNSAEIITKINVISPETKRTEIDRCECCDVIRVHGRKADVKIRECMTNEIIA</sequence>
<keyword evidence="3" id="KW-1185">Reference proteome</keyword>
<accession>A0AAD2E756</accession>
<feature type="region of interest" description="Disordered" evidence="1">
    <location>
        <begin position="59"/>
        <end position="87"/>
    </location>
</feature>
<evidence type="ECO:0000313" key="2">
    <source>
        <dbReference type="EMBL" id="CAI9781287.1"/>
    </source>
</evidence>
<dbReference type="Proteomes" id="UP000834106">
    <property type="component" value="Chromosome 18"/>
</dbReference>
<dbReference type="PANTHER" id="PTHR10811">
    <property type="entry name" value="FRINGE-RELATED"/>
    <property type="match status" value="1"/>
</dbReference>
<proteinExistence type="predicted"/>
<gene>
    <name evidence="2" type="ORF">FPE_LOCUS28717</name>
</gene>
<reference evidence="2" key="1">
    <citation type="submission" date="2023-05" db="EMBL/GenBank/DDBJ databases">
        <authorList>
            <person name="Huff M."/>
        </authorList>
    </citation>
    <scope>NUCLEOTIDE SEQUENCE</scope>
</reference>
<dbReference type="Gene3D" id="3.90.550.50">
    <property type="match status" value="1"/>
</dbReference>
<dbReference type="FunFam" id="3.90.550.50:FF:000061">
    <property type="entry name" value="AT4g00300 protein"/>
    <property type="match status" value="1"/>
</dbReference>
<protein>
    <submittedName>
        <fullName evidence="2">Uncharacterized protein</fullName>
    </submittedName>
</protein>
<name>A0AAD2E756_9LAMI</name>
<evidence type="ECO:0000256" key="1">
    <source>
        <dbReference type="SAM" id="MobiDB-lite"/>
    </source>
</evidence>
<evidence type="ECO:0000313" key="3">
    <source>
        <dbReference type="Proteomes" id="UP000834106"/>
    </source>
</evidence>
<dbReference type="InterPro" id="IPR006740">
    <property type="entry name" value="DUF604"/>
</dbReference>
<dbReference type="Pfam" id="PF04646">
    <property type="entry name" value="DUF604"/>
    <property type="match status" value="1"/>
</dbReference>
<feature type="compositionally biased region" description="Polar residues" evidence="1">
    <location>
        <begin position="71"/>
        <end position="86"/>
    </location>
</feature>
<feature type="compositionally biased region" description="Low complexity" evidence="1">
    <location>
        <begin position="59"/>
        <end position="70"/>
    </location>
</feature>
<dbReference type="AlphaFoldDB" id="A0AAD2E756"/>